<keyword evidence="1" id="KW-0560">Oxidoreductase</keyword>
<dbReference type="InParanoid" id="A0A6P7FUS1"/>
<dbReference type="Gene3D" id="3.40.50.720">
    <property type="entry name" value="NAD(P)-binding Rossmann-like Domain"/>
    <property type="match status" value="1"/>
</dbReference>
<protein>
    <recommendedName>
        <fullName evidence="1">Fatty acyl-CoA reductase</fullName>
        <ecNumber evidence="1">1.2.1.84</ecNumber>
    </recommendedName>
</protein>
<dbReference type="SUPFAM" id="SSF51735">
    <property type="entry name" value="NAD(P)-binding Rossmann-fold domains"/>
    <property type="match status" value="1"/>
</dbReference>
<accession>A0A6P7FUS1</accession>
<sequence>MASSSVGVKDFYKNKNIFITGGTGFVGVTLLEKILRSIPEHGEIFLLMRPKKGKEISERLNEIKKNSVFETLLKDKDVEQVCLIQILI</sequence>
<dbReference type="PANTHER" id="PTHR11011">
    <property type="entry name" value="MALE STERILITY PROTEIN 2-RELATED"/>
    <property type="match status" value="1"/>
</dbReference>
<feature type="domain" description="Thioester reductase (TE)" evidence="2">
    <location>
        <begin position="19"/>
        <end position="79"/>
    </location>
</feature>
<dbReference type="Pfam" id="PF07993">
    <property type="entry name" value="NAD_binding_4"/>
    <property type="match status" value="1"/>
</dbReference>
<keyword evidence="1" id="KW-0443">Lipid metabolism</keyword>
<dbReference type="InterPro" id="IPR026055">
    <property type="entry name" value="FAR"/>
</dbReference>
<reference evidence="3" key="1">
    <citation type="submission" date="2025-08" db="UniProtKB">
        <authorList>
            <consortium name="RefSeq"/>
        </authorList>
    </citation>
    <scope>IDENTIFICATION</scope>
    <source>
        <tissue evidence="3">Whole insect</tissue>
    </source>
</reference>
<comment type="function">
    <text evidence="1">Catalyzes the reduction of fatty acyl-CoA to fatty alcohols.</text>
</comment>
<dbReference type="GO" id="GO:0005777">
    <property type="term" value="C:peroxisome"/>
    <property type="evidence" value="ECO:0007669"/>
    <property type="project" value="TreeGrafter"/>
</dbReference>
<proteinExistence type="inferred from homology"/>
<dbReference type="EC" id="1.2.1.84" evidence="1"/>
<comment type="similarity">
    <text evidence="1">Belongs to the fatty acyl-CoA reductase family.</text>
</comment>
<dbReference type="PANTHER" id="PTHR11011:SF45">
    <property type="entry name" value="FATTY ACYL-COA REDUCTASE CG8306-RELATED"/>
    <property type="match status" value="1"/>
</dbReference>
<comment type="catalytic activity">
    <reaction evidence="1">
        <text>a long-chain fatty acyl-CoA + 2 NADPH + 2 H(+) = a long-chain primary fatty alcohol + 2 NADP(+) + CoA</text>
        <dbReference type="Rhea" id="RHEA:52716"/>
        <dbReference type="ChEBI" id="CHEBI:15378"/>
        <dbReference type="ChEBI" id="CHEBI:57287"/>
        <dbReference type="ChEBI" id="CHEBI:57783"/>
        <dbReference type="ChEBI" id="CHEBI:58349"/>
        <dbReference type="ChEBI" id="CHEBI:77396"/>
        <dbReference type="ChEBI" id="CHEBI:83139"/>
        <dbReference type="EC" id="1.2.1.84"/>
    </reaction>
</comment>
<evidence type="ECO:0000259" key="2">
    <source>
        <dbReference type="Pfam" id="PF07993"/>
    </source>
</evidence>
<organism evidence="3">
    <name type="scientific">Diabrotica virgifera virgifera</name>
    <name type="common">western corn rootworm</name>
    <dbReference type="NCBI Taxonomy" id="50390"/>
    <lineage>
        <taxon>Eukaryota</taxon>
        <taxon>Metazoa</taxon>
        <taxon>Ecdysozoa</taxon>
        <taxon>Arthropoda</taxon>
        <taxon>Hexapoda</taxon>
        <taxon>Insecta</taxon>
        <taxon>Pterygota</taxon>
        <taxon>Neoptera</taxon>
        <taxon>Endopterygota</taxon>
        <taxon>Coleoptera</taxon>
        <taxon>Polyphaga</taxon>
        <taxon>Cucujiformia</taxon>
        <taxon>Chrysomeloidea</taxon>
        <taxon>Chrysomelidae</taxon>
        <taxon>Galerucinae</taxon>
        <taxon>Diabroticina</taxon>
        <taxon>Diabroticites</taxon>
        <taxon>Diabrotica</taxon>
    </lineage>
</organism>
<dbReference type="RefSeq" id="XP_028138527.1">
    <property type="nucleotide sequence ID" value="XM_028282726.1"/>
</dbReference>
<keyword evidence="1" id="KW-0444">Lipid biosynthesis</keyword>
<name>A0A6P7FUS1_DIAVI</name>
<keyword evidence="1" id="KW-0521">NADP</keyword>
<dbReference type="InterPro" id="IPR013120">
    <property type="entry name" value="FAR_NAD-bd"/>
</dbReference>
<dbReference type="AlphaFoldDB" id="A0A6P7FUS1"/>
<dbReference type="GO" id="GO:0035336">
    <property type="term" value="P:long-chain fatty-acyl-CoA metabolic process"/>
    <property type="evidence" value="ECO:0007669"/>
    <property type="project" value="TreeGrafter"/>
</dbReference>
<evidence type="ECO:0000313" key="3">
    <source>
        <dbReference type="RefSeq" id="XP_028138527.1"/>
    </source>
</evidence>
<dbReference type="GO" id="GO:0102965">
    <property type="term" value="F:alcohol-forming long-chain fatty acyl-CoA reductase activity"/>
    <property type="evidence" value="ECO:0007669"/>
    <property type="project" value="UniProtKB-EC"/>
</dbReference>
<dbReference type="GO" id="GO:0080019">
    <property type="term" value="F:alcohol-forming very long-chain fatty acyl-CoA reductase activity"/>
    <property type="evidence" value="ECO:0007669"/>
    <property type="project" value="InterPro"/>
</dbReference>
<evidence type="ECO:0000256" key="1">
    <source>
        <dbReference type="RuleBase" id="RU363097"/>
    </source>
</evidence>
<gene>
    <name evidence="3" type="primary">LOC114332934</name>
</gene>
<dbReference type="InterPro" id="IPR036291">
    <property type="entry name" value="NAD(P)-bd_dom_sf"/>
</dbReference>